<dbReference type="AlphaFoldDB" id="A0A8J4T2S1"/>
<dbReference type="Proteomes" id="UP000727407">
    <property type="component" value="Unassembled WGS sequence"/>
</dbReference>
<dbReference type="SMART" id="SM00409">
    <property type="entry name" value="IG"/>
    <property type="match status" value="2"/>
</dbReference>
<keyword evidence="5" id="KW-1185">Reference proteome</keyword>
<dbReference type="Gene3D" id="2.60.40.10">
    <property type="entry name" value="Immunoglobulins"/>
    <property type="match status" value="2"/>
</dbReference>
<sequence>MPSCSVHHCVLFLLTLTLTTAGVSAAVCSTTVKLHHPVTLSCEHKCSVSVKWTLFYNRDVVLARCDQTSCSSQEGFTISHDQYKKGDLSLTITKADYSLRDTYSCECGISEISTVRLSIETVFSAVQMHPGEDLKLDLSVPESVKVIYRGSDSADGVQICNVTDRTLQCHTEYTPRTSLSNSELTLRDVTLSDSGIYTIRDTKSDEDICVYTVSVTDDRVPWWVYVLIVLLLVFLLLALIGLIQYRRNAVHRDFIEVSKQLGNVNKLVQRAEREQGDERSGNSPEALQKAEEAMKVLEERYRENAKYSEQIKLFCAAKREQLRLYRTGEEERLLLTHRGE</sequence>
<accession>A0A8J4T2S1</accession>
<comment type="caution">
    <text evidence="4">The sequence shown here is derived from an EMBL/GenBank/DDBJ whole genome shotgun (WGS) entry which is preliminary data.</text>
</comment>
<keyword evidence="2" id="KW-0732">Signal</keyword>
<keyword evidence="1" id="KW-1133">Transmembrane helix</keyword>
<feature type="chain" id="PRO_5035291604" evidence="2">
    <location>
        <begin position="26"/>
        <end position="340"/>
    </location>
</feature>
<feature type="signal peptide" evidence="2">
    <location>
        <begin position="1"/>
        <end position="25"/>
    </location>
</feature>
<evidence type="ECO:0000259" key="3">
    <source>
        <dbReference type="SMART" id="SM00409"/>
    </source>
</evidence>
<evidence type="ECO:0000256" key="2">
    <source>
        <dbReference type="SAM" id="SignalP"/>
    </source>
</evidence>
<dbReference type="SUPFAM" id="SSF48726">
    <property type="entry name" value="Immunoglobulin"/>
    <property type="match status" value="2"/>
</dbReference>
<dbReference type="EMBL" id="QNUK01001174">
    <property type="protein sequence ID" value="KAF5886509.1"/>
    <property type="molecule type" value="Genomic_DNA"/>
</dbReference>
<dbReference type="OrthoDB" id="8900349at2759"/>
<dbReference type="InterPro" id="IPR036179">
    <property type="entry name" value="Ig-like_dom_sf"/>
</dbReference>
<proteinExistence type="predicted"/>
<feature type="domain" description="Immunoglobulin" evidence="3">
    <location>
        <begin position="27"/>
        <end position="120"/>
    </location>
</feature>
<organism evidence="4 5">
    <name type="scientific">Clarias magur</name>
    <name type="common">Asian catfish</name>
    <name type="synonym">Macropteronotus magur</name>
    <dbReference type="NCBI Taxonomy" id="1594786"/>
    <lineage>
        <taxon>Eukaryota</taxon>
        <taxon>Metazoa</taxon>
        <taxon>Chordata</taxon>
        <taxon>Craniata</taxon>
        <taxon>Vertebrata</taxon>
        <taxon>Euteleostomi</taxon>
        <taxon>Actinopterygii</taxon>
        <taxon>Neopterygii</taxon>
        <taxon>Teleostei</taxon>
        <taxon>Ostariophysi</taxon>
        <taxon>Siluriformes</taxon>
        <taxon>Clariidae</taxon>
        <taxon>Clarias</taxon>
    </lineage>
</organism>
<keyword evidence="1" id="KW-0812">Transmembrane</keyword>
<feature type="transmembrane region" description="Helical" evidence="1">
    <location>
        <begin position="222"/>
        <end position="243"/>
    </location>
</feature>
<gene>
    <name evidence="4" type="ORF">DAT39_022501</name>
</gene>
<evidence type="ECO:0000256" key="1">
    <source>
        <dbReference type="SAM" id="Phobius"/>
    </source>
</evidence>
<reference evidence="4" key="1">
    <citation type="submission" date="2020-07" db="EMBL/GenBank/DDBJ databases">
        <title>Clarias magur genome sequencing, assembly and annotation.</title>
        <authorList>
            <person name="Kushwaha B."/>
            <person name="Kumar R."/>
            <person name="Das P."/>
            <person name="Joshi C.G."/>
            <person name="Kumar D."/>
            <person name="Nagpure N.S."/>
            <person name="Pandey M."/>
            <person name="Agarwal S."/>
            <person name="Srivastava S."/>
            <person name="Singh M."/>
            <person name="Sahoo L."/>
            <person name="Jayasankar P."/>
            <person name="Meher P.K."/>
            <person name="Koringa P.G."/>
            <person name="Iquebal M.A."/>
            <person name="Das S.P."/>
            <person name="Bit A."/>
            <person name="Patnaik S."/>
            <person name="Patel N."/>
            <person name="Shah T.M."/>
            <person name="Hinsu A."/>
            <person name="Jena J.K."/>
        </authorList>
    </citation>
    <scope>NUCLEOTIDE SEQUENCE</scope>
    <source>
        <strain evidence="4">CIFAMagur01</strain>
        <tissue evidence="4">Testis</tissue>
    </source>
</reference>
<dbReference type="InterPro" id="IPR003599">
    <property type="entry name" value="Ig_sub"/>
</dbReference>
<evidence type="ECO:0000313" key="5">
    <source>
        <dbReference type="Proteomes" id="UP000727407"/>
    </source>
</evidence>
<feature type="domain" description="Immunoglobulin" evidence="3">
    <location>
        <begin position="123"/>
        <end position="216"/>
    </location>
</feature>
<evidence type="ECO:0000313" key="4">
    <source>
        <dbReference type="EMBL" id="KAF5886509.1"/>
    </source>
</evidence>
<name>A0A8J4T2S1_CLAMG</name>
<feature type="non-terminal residue" evidence="4">
    <location>
        <position position="340"/>
    </location>
</feature>
<protein>
    <submittedName>
        <fullName evidence="4">CAP-Gly domain-containing linker protein 1-like isoform X1</fullName>
    </submittedName>
</protein>
<keyword evidence="1" id="KW-0472">Membrane</keyword>
<dbReference type="InterPro" id="IPR013783">
    <property type="entry name" value="Ig-like_fold"/>
</dbReference>